<dbReference type="AlphaFoldDB" id="A0A161XC19"/>
<comment type="caution">
    <text evidence="1">The sequence shown here is derived from an EMBL/GenBank/DDBJ whole genome shotgun (WGS) entry which is preliminary data.</text>
</comment>
<keyword evidence="2" id="KW-1185">Reference proteome</keyword>
<proteinExistence type="predicted"/>
<accession>A0A161XC19</accession>
<name>A0A161XC19_9CLOT</name>
<evidence type="ECO:0000313" key="1">
    <source>
        <dbReference type="EMBL" id="KZL91856.1"/>
    </source>
</evidence>
<reference evidence="1 2" key="1">
    <citation type="submission" date="2016-04" db="EMBL/GenBank/DDBJ databases">
        <title>Genome sequence of Clostridium magnum DSM 2767.</title>
        <authorList>
            <person name="Poehlein A."/>
            <person name="Uhlig R."/>
            <person name="Fischer R."/>
            <person name="Bahl H."/>
            <person name="Daniel R."/>
        </authorList>
    </citation>
    <scope>NUCLEOTIDE SEQUENCE [LARGE SCALE GENOMIC DNA]</scope>
    <source>
        <strain evidence="1 2">DSM 2767</strain>
    </source>
</reference>
<evidence type="ECO:0000313" key="2">
    <source>
        <dbReference type="Proteomes" id="UP000076603"/>
    </source>
</evidence>
<gene>
    <name evidence="1" type="ORF">CLMAG_16620</name>
</gene>
<protein>
    <submittedName>
        <fullName evidence="1">Uncharacterized protein</fullName>
    </submittedName>
</protein>
<dbReference type="Proteomes" id="UP000076603">
    <property type="component" value="Unassembled WGS sequence"/>
</dbReference>
<sequence length="37" mass="4611">MDYLEWKNYLQNLINKYDKQGYDKLHLMKEYGLTFGH</sequence>
<organism evidence="1 2">
    <name type="scientific">Clostridium magnum DSM 2767</name>
    <dbReference type="NCBI Taxonomy" id="1121326"/>
    <lineage>
        <taxon>Bacteria</taxon>
        <taxon>Bacillati</taxon>
        <taxon>Bacillota</taxon>
        <taxon>Clostridia</taxon>
        <taxon>Eubacteriales</taxon>
        <taxon>Clostridiaceae</taxon>
        <taxon>Clostridium</taxon>
    </lineage>
</organism>
<dbReference type="EMBL" id="LWAE01000002">
    <property type="protein sequence ID" value="KZL91856.1"/>
    <property type="molecule type" value="Genomic_DNA"/>
</dbReference>
<dbReference type="PATRIC" id="fig|1121326.3.peg.1638"/>